<dbReference type="Gene3D" id="3.90.1570.10">
    <property type="entry name" value="tt1808, chain A"/>
    <property type="match status" value="1"/>
</dbReference>
<comment type="caution">
    <text evidence="2">The sequence shown here is derived from an EMBL/GenBank/DDBJ whole genome shotgun (WGS) entry which is preliminary data.</text>
</comment>
<organism evidence="2 3">
    <name type="scientific">Streptomyces misionensis</name>
    <dbReference type="NCBI Taxonomy" id="67331"/>
    <lineage>
        <taxon>Bacteria</taxon>
        <taxon>Bacillati</taxon>
        <taxon>Actinomycetota</taxon>
        <taxon>Actinomycetes</taxon>
        <taxon>Kitasatosporales</taxon>
        <taxon>Streptomycetaceae</taxon>
        <taxon>Streptomyces</taxon>
    </lineage>
</organism>
<protein>
    <submittedName>
        <fullName evidence="2">Uma2 family endonuclease</fullName>
    </submittedName>
</protein>
<sequence length="191" mass="20477">MDEFEGDYLLPASEWDELLWLWKQTDAPKGCKVEILRGLVTIAPYSAVAHHLVQASLRRRLYEVIPDSWGVHERLALVSPARAELYVPDLAVVPGQALNSGNEYSVPVGAAELTVEITSAATARHDRDTKVAGYAAAGVPLYLLVDPMASEGPAVTLYGAPSAGIYRALASAPFGSPIRLPAPFRRAVSVG</sequence>
<dbReference type="AlphaFoldDB" id="A0A5C6IKL4"/>
<proteinExistence type="predicted"/>
<reference evidence="2" key="1">
    <citation type="journal article" date="2019" name="Microbiol. Resour. Announc.">
        <title>Draft Genomic Sequences of Streptomyces misionensis and Streptomyces albidoflavus, bacteria applied for phytopathogen biocontrol.</title>
        <authorList>
            <person name="Pylro V."/>
            <person name="Dias A."/>
            <person name="Andreote F."/>
            <person name="Varani A."/>
            <person name="Andreote C."/>
            <person name="Bernardo E."/>
            <person name="Martins T."/>
        </authorList>
    </citation>
    <scope>NUCLEOTIDE SEQUENCE [LARGE SCALE GENOMIC DNA]</scope>
    <source>
        <strain evidence="2">66</strain>
    </source>
</reference>
<dbReference type="RefSeq" id="WP_146469746.1">
    <property type="nucleotide sequence ID" value="NZ_VOGW01000204.1"/>
</dbReference>
<keyword evidence="2" id="KW-0378">Hydrolase</keyword>
<dbReference type="EMBL" id="VOGW01000204">
    <property type="protein sequence ID" value="TWV29454.1"/>
    <property type="molecule type" value="Genomic_DNA"/>
</dbReference>
<dbReference type="Proteomes" id="UP000320481">
    <property type="component" value="Unassembled WGS sequence"/>
</dbReference>
<gene>
    <name evidence="2" type="ORF">FRZ03_38230</name>
</gene>
<keyword evidence="3" id="KW-1185">Reference proteome</keyword>
<dbReference type="GO" id="GO:0004519">
    <property type="term" value="F:endonuclease activity"/>
    <property type="evidence" value="ECO:0007669"/>
    <property type="project" value="UniProtKB-KW"/>
</dbReference>
<keyword evidence="2" id="KW-0255">Endonuclease</keyword>
<dbReference type="InterPro" id="IPR011335">
    <property type="entry name" value="Restrct_endonuc-II-like"/>
</dbReference>
<evidence type="ECO:0000313" key="3">
    <source>
        <dbReference type="Proteomes" id="UP000320481"/>
    </source>
</evidence>
<name>A0A5C6IKL4_9ACTN</name>
<dbReference type="CDD" id="cd06260">
    <property type="entry name" value="DUF820-like"/>
    <property type="match status" value="1"/>
</dbReference>
<dbReference type="PANTHER" id="PTHR34107">
    <property type="entry name" value="SLL0198 PROTEIN-RELATED"/>
    <property type="match status" value="1"/>
</dbReference>
<dbReference type="InterPro" id="IPR012296">
    <property type="entry name" value="Nuclease_put_TT1808"/>
</dbReference>
<dbReference type="PANTHER" id="PTHR34107:SF4">
    <property type="entry name" value="SLL1222 PROTEIN"/>
    <property type="match status" value="1"/>
</dbReference>
<evidence type="ECO:0000259" key="1">
    <source>
        <dbReference type="Pfam" id="PF05685"/>
    </source>
</evidence>
<keyword evidence="2" id="KW-0540">Nuclease</keyword>
<feature type="domain" description="Putative restriction endonuclease" evidence="1">
    <location>
        <begin position="27"/>
        <end position="185"/>
    </location>
</feature>
<dbReference type="InterPro" id="IPR008538">
    <property type="entry name" value="Uma2"/>
</dbReference>
<evidence type="ECO:0000313" key="2">
    <source>
        <dbReference type="EMBL" id="TWV29454.1"/>
    </source>
</evidence>
<dbReference type="Pfam" id="PF05685">
    <property type="entry name" value="Uma2"/>
    <property type="match status" value="1"/>
</dbReference>
<accession>A0A5C6IKL4</accession>
<dbReference type="SUPFAM" id="SSF52980">
    <property type="entry name" value="Restriction endonuclease-like"/>
    <property type="match status" value="1"/>
</dbReference>